<evidence type="ECO:0000313" key="1">
    <source>
        <dbReference type="EMBL" id="RYO74811.1"/>
    </source>
</evidence>
<reference evidence="1 2" key="1">
    <citation type="submission" date="2018-06" db="EMBL/GenBank/DDBJ databases">
        <title>Complete Genomes of Monosporascus.</title>
        <authorList>
            <person name="Robinson A.J."/>
            <person name="Natvig D.O."/>
        </authorList>
    </citation>
    <scope>NUCLEOTIDE SEQUENCE [LARGE SCALE GENOMIC DNA]</scope>
    <source>
        <strain evidence="1 2">CBS 110550</strain>
    </source>
</reference>
<gene>
    <name evidence="1" type="ORF">DL764_010694</name>
</gene>
<name>A0A4Q4SS81_9PEZI</name>
<protein>
    <submittedName>
        <fullName evidence="1">Uncharacterized protein</fullName>
    </submittedName>
</protein>
<dbReference type="EMBL" id="QJNU01001577">
    <property type="protein sequence ID" value="RYO74811.1"/>
    <property type="molecule type" value="Genomic_DNA"/>
</dbReference>
<sequence length="126" mass="14500">MQSESRIVASDVQVLPRELWGVKKIRQRVSIVCLQRKLNNFQDVEVVQWAYAEVKLLQIYAVGPAASVCNEYKGPIFDQPLQILLYVFGSDSFRLAEVKSTRSLVETVEFPNLKLVRFDKILRISQ</sequence>
<comment type="caution">
    <text evidence="1">The sequence shown here is derived from an EMBL/GenBank/DDBJ whole genome shotgun (WGS) entry which is preliminary data.</text>
</comment>
<accession>A0A4Q4SS81</accession>
<organism evidence="1 2">
    <name type="scientific">Monosporascus ibericus</name>
    <dbReference type="NCBI Taxonomy" id="155417"/>
    <lineage>
        <taxon>Eukaryota</taxon>
        <taxon>Fungi</taxon>
        <taxon>Dikarya</taxon>
        <taxon>Ascomycota</taxon>
        <taxon>Pezizomycotina</taxon>
        <taxon>Sordariomycetes</taxon>
        <taxon>Xylariomycetidae</taxon>
        <taxon>Xylariales</taxon>
        <taxon>Xylariales incertae sedis</taxon>
        <taxon>Monosporascus</taxon>
    </lineage>
</organism>
<keyword evidence="2" id="KW-1185">Reference proteome</keyword>
<dbReference type="AlphaFoldDB" id="A0A4Q4SS81"/>
<dbReference type="Proteomes" id="UP000293360">
    <property type="component" value="Unassembled WGS sequence"/>
</dbReference>
<proteinExistence type="predicted"/>
<evidence type="ECO:0000313" key="2">
    <source>
        <dbReference type="Proteomes" id="UP000293360"/>
    </source>
</evidence>